<proteinExistence type="predicted"/>
<accession>A0A4Y2P232</accession>
<sequence length="173" mass="19027">MFSYVPKNADDAISLRFENDVLCCTSENVELRHHFSLSSDYSSPSPFEVSASYSFRGGSASPWVYVPRAKVFKQKAGKFIPPDTLTIQCKIWKMNGSLAEDGECTAVTEVDVERVSFGGMVADFSGLSPDKNKIIHVRSASDESLPFRANIGVTSGGTIFIELIPLSYENIRV</sequence>
<dbReference type="EMBL" id="BGPR01010161">
    <property type="protein sequence ID" value="GBN44590.1"/>
    <property type="molecule type" value="Genomic_DNA"/>
</dbReference>
<dbReference type="AlphaFoldDB" id="A0A4Y2P232"/>
<name>A0A4Y2P232_ARAVE</name>
<evidence type="ECO:0000313" key="2">
    <source>
        <dbReference type="Proteomes" id="UP000499080"/>
    </source>
</evidence>
<comment type="caution">
    <text evidence="1">The sequence shown here is derived from an EMBL/GenBank/DDBJ whole genome shotgun (WGS) entry which is preliminary data.</text>
</comment>
<protein>
    <submittedName>
        <fullName evidence="1">Uncharacterized protein</fullName>
    </submittedName>
</protein>
<dbReference type="Proteomes" id="UP000499080">
    <property type="component" value="Unassembled WGS sequence"/>
</dbReference>
<organism evidence="1 2">
    <name type="scientific">Araneus ventricosus</name>
    <name type="common">Orbweaver spider</name>
    <name type="synonym">Epeira ventricosa</name>
    <dbReference type="NCBI Taxonomy" id="182803"/>
    <lineage>
        <taxon>Eukaryota</taxon>
        <taxon>Metazoa</taxon>
        <taxon>Ecdysozoa</taxon>
        <taxon>Arthropoda</taxon>
        <taxon>Chelicerata</taxon>
        <taxon>Arachnida</taxon>
        <taxon>Araneae</taxon>
        <taxon>Araneomorphae</taxon>
        <taxon>Entelegynae</taxon>
        <taxon>Araneoidea</taxon>
        <taxon>Araneidae</taxon>
        <taxon>Araneus</taxon>
    </lineage>
</organism>
<reference evidence="1 2" key="1">
    <citation type="journal article" date="2019" name="Sci. Rep.">
        <title>Orb-weaving spider Araneus ventricosus genome elucidates the spidroin gene catalogue.</title>
        <authorList>
            <person name="Kono N."/>
            <person name="Nakamura H."/>
            <person name="Ohtoshi R."/>
            <person name="Moran D.A.P."/>
            <person name="Shinohara A."/>
            <person name="Yoshida Y."/>
            <person name="Fujiwara M."/>
            <person name="Mori M."/>
            <person name="Tomita M."/>
            <person name="Arakawa K."/>
        </authorList>
    </citation>
    <scope>NUCLEOTIDE SEQUENCE [LARGE SCALE GENOMIC DNA]</scope>
</reference>
<gene>
    <name evidence="1" type="ORF">AVEN_137746_1</name>
</gene>
<evidence type="ECO:0000313" key="1">
    <source>
        <dbReference type="EMBL" id="GBN44590.1"/>
    </source>
</evidence>
<keyword evidence="2" id="KW-1185">Reference proteome</keyword>